<protein>
    <submittedName>
        <fullName evidence="1">Uncharacterized protein</fullName>
    </submittedName>
</protein>
<keyword evidence="2" id="KW-1185">Reference proteome</keyword>
<proteinExistence type="predicted"/>
<dbReference type="AlphaFoldDB" id="K9VES0"/>
<name>K9VES0_9CYAN</name>
<evidence type="ECO:0000313" key="1">
    <source>
        <dbReference type="EMBL" id="AFZ05760.1"/>
    </source>
</evidence>
<sequence>MSYELLVMSYELLVISYYSVREGGLCLCSPEFNSVVIL</sequence>
<dbReference type="HOGENOM" id="CLU_3330930_0_0_3"/>
<dbReference type="EMBL" id="CP003614">
    <property type="protein sequence ID" value="AFZ05760.1"/>
    <property type="molecule type" value="Genomic_DNA"/>
</dbReference>
<dbReference type="Proteomes" id="UP000010478">
    <property type="component" value="Chromosome"/>
</dbReference>
<accession>K9VES0</accession>
<organism evidence="1 2">
    <name type="scientific">Phormidium nigroviride PCC 7112</name>
    <dbReference type="NCBI Taxonomy" id="179408"/>
    <lineage>
        <taxon>Bacteria</taxon>
        <taxon>Bacillati</taxon>
        <taxon>Cyanobacteriota</taxon>
        <taxon>Cyanophyceae</taxon>
        <taxon>Oscillatoriophycideae</taxon>
        <taxon>Oscillatoriales</taxon>
        <taxon>Oscillatoriaceae</taxon>
        <taxon>Phormidium</taxon>
    </lineage>
</organism>
<reference evidence="1 2" key="1">
    <citation type="submission" date="2012-05" db="EMBL/GenBank/DDBJ databases">
        <title>Finished chromosome of genome of Oscillatoria sp. PCC 7112.</title>
        <authorList>
            <consortium name="US DOE Joint Genome Institute"/>
            <person name="Gugger M."/>
            <person name="Coursin T."/>
            <person name="Rippka R."/>
            <person name="Tandeau De Marsac N."/>
            <person name="Huntemann M."/>
            <person name="Wei C.-L."/>
            <person name="Han J."/>
            <person name="Detter J.C."/>
            <person name="Han C."/>
            <person name="Tapia R."/>
            <person name="Davenport K."/>
            <person name="Daligault H."/>
            <person name="Erkkila T."/>
            <person name="Gu W."/>
            <person name="Munk A.C.C."/>
            <person name="Teshima H."/>
            <person name="Xu Y."/>
            <person name="Chain P."/>
            <person name="Chen A."/>
            <person name="Krypides N."/>
            <person name="Mavromatis K."/>
            <person name="Markowitz V."/>
            <person name="Szeto E."/>
            <person name="Ivanova N."/>
            <person name="Mikhailova N."/>
            <person name="Ovchinnikova G."/>
            <person name="Pagani I."/>
            <person name="Pati A."/>
            <person name="Goodwin L."/>
            <person name="Peters L."/>
            <person name="Pitluck S."/>
            <person name="Woyke T."/>
            <person name="Kerfeld C."/>
        </authorList>
    </citation>
    <scope>NUCLEOTIDE SEQUENCE [LARGE SCALE GENOMIC DNA]</scope>
    <source>
        <strain evidence="1 2">PCC 7112</strain>
    </source>
</reference>
<gene>
    <name evidence="1" type="ORF">Osc7112_1215</name>
</gene>
<evidence type="ECO:0000313" key="2">
    <source>
        <dbReference type="Proteomes" id="UP000010478"/>
    </source>
</evidence>
<dbReference type="KEGG" id="oni:Osc7112_1215"/>